<feature type="compositionally biased region" description="Low complexity" evidence="3">
    <location>
        <begin position="48"/>
        <end position="67"/>
    </location>
</feature>
<feature type="signal peptide" evidence="4">
    <location>
        <begin position="1"/>
        <end position="23"/>
    </location>
</feature>
<dbReference type="RefSeq" id="WP_129353124.1">
    <property type="nucleotide sequence ID" value="NZ_CP012670.1"/>
</dbReference>
<dbReference type="PANTHER" id="PTHR30023">
    <property type="entry name" value="D-ALANYL-D-ALANINE CARBOXYPEPTIDASE"/>
    <property type="match status" value="1"/>
</dbReference>
<dbReference type="Gene3D" id="3.40.710.10">
    <property type="entry name" value="DD-peptidase/beta-lactamase superfamily"/>
    <property type="match status" value="2"/>
</dbReference>
<reference evidence="5 6" key="1">
    <citation type="submission" date="2015-09" db="EMBL/GenBank/DDBJ databases">
        <title>Sorangium comparison.</title>
        <authorList>
            <person name="Zaburannyi N."/>
            <person name="Bunk B."/>
            <person name="Overmann J."/>
            <person name="Mueller R."/>
        </authorList>
    </citation>
    <scope>NUCLEOTIDE SEQUENCE [LARGE SCALE GENOMIC DNA]</scope>
    <source>
        <strain evidence="5 6">So ceGT47</strain>
    </source>
</reference>
<dbReference type="PANTHER" id="PTHR30023:SF0">
    <property type="entry name" value="PENICILLIN-SENSITIVE CARBOXYPEPTIDASE A"/>
    <property type="match status" value="1"/>
</dbReference>
<proteinExistence type="inferred from homology"/>
<dbReference type="SUPFAM" id="SSF56601">
    <property type="entry name" value="beta-lactamase/transpeptidase-like"/>
    <property type="match status" value="1"/>
</dbReference>
<name>A0A4P2Q8R0_SORCE</name>
<evidence type="ECO:0000256" key="3">
    <source>
        <dbReference type="SAM" id="MobiDB-lite"/>
    </source>
</evidence>
<evidence type="ECO:0000256" key="1">
    <source>
        <dbReference type="ARBA" id="ARBA00006096"/>
    </source>
</evidence>
<evidence type="ECO:0000313" key="6">
    <source>
        <dbReference type="Proteomes" id="UP000295781"/>
    </source>
</evidence>
<organism evidence="5 6">
    <name type="scientific">Sorangium cellulosum</name>
    <name type="common">Polyangium cellulosum</name>
    <dbReference type="NCBI Taxonomy" id="56"/>
    <lineage>
        <taxon>Bacteria</taxon>
        <taxon>Pseudomonadati</taxon>
        <taxon>Myxococcota</taxon>
        <taxon>Polyangia</taxon>
        <taxon>Polyangiales</taxon>
        <taxon>Polyangiaceae</taxon>
        <taxon>Sorangium</taxon>
    </lineage>
</organism>
<protein>
    <submittedName>
        <fullName evidence="5">D-alanyl-D-alanine carboxypeptidase</fullName>
    </submittedName>
</protein>
<dbReference type="GO" id="GO:0004185">
    <property type="term" value="F:serine-type carboxypeptidase activity"/>
    <property type="evidence" value="ECO:0007669"/>
    <property type="project" value="InterPro"/>
</dbReference>
<dbReference type="OrthoDB" id="5372081at2"/>
<sequence length="525" mass="54984">MPRHPRHPRAVFAVALVLSSTLARPGGSQPAEGGTGAAARSTDAAMQGAPRASSAPAPTSAASGPARIEAAPRVRKPLEKLTTDVRRWGGRVGVLAVDVASGATLAAFDEHSLYNPASNAKLFTAAAALRLLGPSYRYLTGLYGKASSGAVPELVLRGSGDPSLRTRDLWDMARDLRAAGVRRVGAIAVDQGFFDARYVPPAFEQQPDEWAAFRAPVAAASLNANTVLFTMRPSKAGQAASIAIDPPGFAELRGSVSTAKRGTPEKIGIRLEPSGQRLIVHLSGHIPEGGRTVSAARRVDDPRLVVAYALKEMLQEAGVEVSGEVRLGGEHQKRLLAAHRSAPLGNLLSPLGKDSDNFYAETIFKTLAAVKRGRPGTAEAAAELVGETLGEIGAFEEGVVLRNGSGLFDAARASPRAIVRLLRAAFLDPALGADFTAQLAIGGVDGTLRGRFRAWSKERAIRAKTGTLASVTALSGYILPPPGRSPIAFSMLASDVRGKIAPARAAIDDVVEALAEELWKGARPR</sequence>
<keyword evidence="4" id="KW-0732">Signal</keyword>
<dbReference type="Gene3D" id="3.50.80.20">
    <property type="entry name" value="D-Ala-D-Ala carboxypeptidase C, peptidase S13"/>
    <property type="match status" value="1"/>
</dbReference>
<dbReference type="PRINTS" id="PR00922">
    <property type="entry name" value="DADACBPTASE3"/>
</dbReference>
<dbReference type="GO" id="GO:0006508">
    <property type="term" value="P:proteolysis"/>
    <property type="evidence" value="ECO:0007669"/>
    <property type="project" value="InterPro"/>
</dbReference>
<keyword evidence="2" id="KW-0378">Hydrolase</keyword>
<dbReference type="InterPro" id="IPR000667">
    <property type="entry name" value="Peptidase_S13"/>
</dbReference>
<dbReference type="Proteomes" id="UP000295781">
    <property type="component" value="Chromosome"/>
</dbReference>
<dbReference type="InterPro" id="IPR012338">
    <property type="entry name" value="Beta-lactam/transpept-like"/>
</dbReference>
<dbReference type="NCBIfam" id="TIGR00666">
    <property type="entry name" value="PBP4"/>
    <property type="match status" value="1"/>
</dbReference>
<accession>A0A4P2Q8R0</accession>
<gene>
    <name evidence="5" type="primary">dacB</name>
    <name evidence="5" type="ORF">SOCEGT47_064530</name>
</gene>
<evidence type="ECO:0000256" key="4">
    <source>
        <dbReference type="SAM" id="SignalP"/>
    </source>
</evidence>
<dbReference type="Pfam" id="PF02113">
    <property type="entry name" value="Peptidase_S13"/>
    <property type="match status" value="1"/>
</dbReference>
<keyword evidence="5" id="KW-0645">Protease</keyword>
<evidence type="ECO:0000256" key="2">
    <source>
        <dbReference type="ARBA" id="ARBA00022801"/>
    </source>
</evidence>
<evidence type="ECO:0000313" key="5">
    <source>
        <dbReference type="EMBL" id="AUX25900.1"/>
    </source>
</evidence>
<feature type="chain" id="PRO_5020718544" evidence="4">
    <location>
        <begin position="24"/>
        <end position="525"/>
    </location>
</feature>
<feature type="region of interest" description="Disordered" evidence="3">
    <location>
        <begin position="23"/>
        <end position="71"/>
    </location>
</feature>
<keyword evidence="5" id="KW-0121">Carboxypeptidase</keyword>
<comment type="similarity">
    <text evidence="1">Belongs to the peptidase S13 family.</text>
</comment>
<dbReference type="EMBL" id="CP012670">
    <property type="protein sequence ID" value="AUX25900.1"/>
    <property type="molecule type" value="Genomic_DNA"/>
</dbReference>
<dbReference type="GO" id="GO:0000270">
    <property type="term" value="P:peptidoglycan metabolic process"/>
    <property type="evidence" value="ECO:0007669"/>
    <property type="project" value="TreeGrafter"/>
</dbReference>
<dbReference type="AlphaFoldDB" id="A0A4P2Q8R0"/>